<dbReference type="STRING" id="105984.A0A427XDY4"/>
<feature type="transmembrane region" description="Helical" evidence="9">
    <location>
        <begin position="129"/>
        <end position="149"/>
    </location>
</feature>
<dbReference type="CDD" id="cd17323">
    <property type="entry name" value="MFS_Tpo1_MDR_like"/>
    <property type="match status" value="1"/>
</dbReference>
<evidence type="ECO:0000256" key="3">
    <source>
        <dbReference type="ARBA" id="ARBA00022475"/>
    </source>
</evidence>
<evidence type="ECO:0000256" key="4">
    <source>
        <dbReference type="ARBA" id="ARBA00022692"/>
    </source>
</evidence>
<proteinExistence type="inferred from homology"/>
<evidence type="ECO:0000256" key="7">
    <source>
        <dbReference type="ARBA" id="ARBA00038459"/>
    </source>
</evidence>
<comment type="caution">
    <text evidence="11">The sequence shown here is derived from an EMBL/GenBank/DDBJ whole genome shotgun (WGS) entry which is preliminary data.</text>
</comment>
<dbReference type="EMBL" id="RSCE01000018">
    <property type="protein sequence ID" value="RSH77130.1"/>
    <property type="molecule type" value="Genomic_DNA"/>
</dbReference>
<evidence type="ECO:0000256" key="2">
    <source>
        <dbReference type="ARBA" id="ARBA00022448"/>
    </source>
</evidence>
<evidence type="ECO:0000256" key="8">
    <source>
        <dbReference type="SAM" id="MobiDB-lite"/>
    </source>
</evidence>
<feature type="transmembrane region" description="Helical" evidence="9">
    <location>
        <begin position="224"/>
        <end position="243"/>
    </location>
</feature>
<evidence type="ECO:0000313" key="11">
    <source>
        <dbReference type="EMBL" id="RSH77130.1"/>
    </source>
</evidence>
<dbReference type="OrthoDB" id="6770063at2759"/>
<evidence type="ECO:0000256" key="1">
    <source>
        <dbReference type="ARBA" id="ARBA00004651"/>
    </source>
</evidence>
<dbReference type="PROSITE" id="PS50850">
    <property type="entry name" value="MFS"/>
    <property type="match status" value="1"/>
</dbReference>
<sequence length="568" mass="62805">MMNGSHDVEKPVDKVLSKEVDSTLAHATVSMEAARPPPSVAEDDMDPSLPPPVPLRPITTTHSTRSQRAAAHTIDNFEMAPENPRNWSKQKKWRLTLVIAITAFVTTSASSMVVPGIDDAMKEYGESNHKVGVLISTTFVLGMGAGPFLFAPISELYGRQVAYHTSQACYVPLSIGAALAPNMATLLVLRFLCGICGSVGTTLGIATVADVFSPAERGLPVSTYTLGPMLSPVIATMVGYWVLYGGWRWLLWTPVILAAFNWFLLLIATEETYAPIIIKRLQYEVTHPQEEPPGWRDKLSPRRLIHNLAWMSAMVSRDQARQTFGRAFSRPPRLLFTNPVCALFALYYGYLYACIYIFLVTIPLLYTHQTQYPNLFSYEWPQYTAGLAYVGLGIGYLIASVTGSTQQDKIYRRLSARNKDNGQPEYRLLLTQVGVIILPIGCFVFGWTAHFQAHWIAPQVGECLVAWGLMVAFNSLQTFLIDAFYPYSAAATAAAIGLRSAMACVLPVFTPEMFGRLGWGWGGTVLAFVALSALPAPLIVGLCQFANVLISQMFKYGRRLRERFQFEG</sequence>
<evidence type="ECO:0000256" key="5">
    <source>
        <dbReference type="ARBA" id="ARBA00022989"/>
    </source>
</evidence>
<keyword evidence="5 9" id="KW-1133">Transmembrane helix</keyword>
<dbReference type="InterPro" id="IPR036259">
    <property type="entry name" value="MFS_trans_sf"/>
</dbReference>
<feature type="transmembrane region" description="Helical" evidence="9">
    <location>
        <begin position="521"/>
        <end position="550"/>
    </location>
</feature>
<dbReference type="SUPFAM" id="SSF103473">
    <property type="entry name" value="MFS general substrate transporter"/>
    <property type="match status" value="1"/>
</dbReference>
<accession>A0A427XDY4</accession>
<dbReference type="AlphaFoldDB" id="A0A427XDY4"/>
<organism evidence="11 12">
    <name type="scientific">Apiotrichum porosum</name>
    <dbReference type="NCBI Taxonomy" id="105984"/>
    <lineage>
        <taxon>Eukaryota</taxon>
        <taxon>Fungi</taxon>
        <taxon>Dikarya</taxon>
        <taxon>Basidiomycota</taxon>
        <taxon>Agaricomycotina</taxon>
        <taxon>Tremellomycetes</taxon>
        <taxon>Trichosporonales</taxon>
        <taxon>Trichosporonaceae</taxon>
        <taxon>Apiotrichum</taxon>
    </lineage>
</organism>
<dbReference type="GO" id="GO:0005886">
    <property type="term" value="C:plasma membrane"/>
    <property type="evidence" value="ECO:0007669"/>
    <property type="project" value="UniProtKB-SubCell"/>
</dbReference>
<dbReference type="Pfam" id="PF07690">
    <property type="entry name" value="MFS_1"/>
    <property type="match status" value="1"/>
</dbReference>
<name>A0A427XDY4_9TREE</name>
<feature type="domain" description="Major facilitator superfamily (MFS) profile" evidence="10">
    <location>
        <begin position="95"/>
        <end position="547"/>
    </location>
</feature>
<gene>
    <name evidence="11" type="ORF">EHS24_003760</name>
</gene>
<keyword evidence="3" id="KW-1003">Cell membrane</keyword>
<protein>
    <recommendedName>
        <fullName evidence="10">Major facilitator superfamily (MFS) profile domain-containing protein</fullName>
    </recommendedName>
</protein>
<dbReference type="PANTHER" id="PTHR23502:SF186">
    <property type="entry name" value="MAJOR FACILITATOR SUPERFAMILY (MFS) PROFILE DOMAIN-CONTAINING PROTEIN"/>
    <property type="match status" value="1"/>
</dbReference>
<keyword evidence="4 9" id="KW-0812">Transmembrane</keyword>
<feature type="compositionally biased region" description="Basic and acidic residues" evidence="8">
    <location>
        <begin position="1"/>
        <end position="21"/>
    </location>
</feature>
<feature type="transmembrane region" description="Helical" evidence="9">
    <location>
        <begin position="95"/>
        <end position="117"/>
    </location>
</feature>
<keyword evidence="6 9" id="KW-0472">Membrane</keyword>
<keyword evidence="12" id="KW-1185">Reference proteome</keyword>
<evidence type="ECO:0000313" key="12">
    <source>
        <dbReference type="Proteomes" id="UP000279236"/>
    </source>
</evidence>
<dbReference type="InterPro" id="IPR011701">
    <property type="entry name" value="MFS"/>
</dbReference>
<evidence type="ECO:0000256" key="6">
    <source>
        <dbReference type="ARBA" id="ARBA00023136"/>
    </source>
</evidence>
<feature type="transmembrane region" description="Helical" evidence="9">
    <location>
        <begin position="386"/>
        <end position="405"/>
    </location>
</feature>
<feature type="transmembrane region" description="Helical" evidence="9">
    <location>
        <begin position="187"/>
        <end position="212"/>
    </location>
</feature>
<comment type="similarity">
    <text evidence="7">Belongs to the major facilitator superfamily. DHA1 family. Polyamines/proton antiporter (TC 2.A.1.2.16) subfamily.</text>
</comment>
<evidence type="ECO:0000259" key="10">
    <source>
        <dbReference type="PROSITE" id="PS50850"/>
    </source>
</evidence>
<dbReference type="Gene3D" id="1.20.1250.20">
    <property type="entry name" value="MFS general substrate transporter like domains"/>
    <property type="match status" value="1"/>
</dbReference>
<evidence type="ECO:0000256" key="9">
    <source>
        <dbReference type="SAM" id="Phobius"/>
    </source>
</evidence>
<dbReference type="Proteomes" id="UP000279236">
    <property type="component" value="Unassembled WGS sequence"/>
</dbReference>
<comment type="subcellular location">
    <subcellularLocation>
        <location evidence="1">Cell membrane</location>
        <topology evidence="1">Multi-pass membrane protein</topology>
    </subcellularLocation>
</comment>
<dbReference type="GO" id="GO:0022857">
    <property type="term" value="F:transmembrane transporter activity"/>
    <property type="evidence" value="ECO:0007669"/>
    <property type="project" value="InterPro"/>
</dbReference>
<dbReference type="RefSeq" id="XP_028472277.1">
    <property type="nucleotide sequence ID" value="XM_028619408.1"/>
</dbReference>
<feature type="transmembrane region" description="Helical" evidence="9">
    <location>
        <begin position="485"/>
        <end position="509"/>
    </location>
</feature>
<dbReference type="GeneID" id="39588303"/>
<keyword evidence="2" id="KW-0813">Transport</keyword>
<dbReference type="PANTHER" id="PTHR23502">
    <property type="entry name" value="MAJOR FACILITATOR SUPERFAMILY"/>
    <property type="match status" value="1"/>
</dbReference>
<feature type="transmembrane region" description="Helical" evidence="9">
    <location>
        <begin position="426"/>
        <end position="449"/>
    </location>
</feature>
<feature type="region of interest" description="Disordered" evidence="8">
    <location>
        <begin position="1"/>
        <end position="47"/>
    </location>
</feature>
<reference evidence="11 12" key="1">
    <citation type="submission" date="2018-11" db="EMBL/GenBank/DDBJ databases">
        <title>Genome sequence of Apiotrichum porosum DSM 27194.</title>
        <authorList>
            <person name="Aliyu H."/>
            <person name="Gorte O."/>
            <person name="Ochsenreither K."/>
        </authorList>
    </citation>
    <scope>NUCLEOTIDE SEQUENCE [LARGE SCALE GENOMIC DNA]</scope>
    <source>
        <strain evidence="11 12">DSM 27194</strain>
    </source>
</reference>
<feature type="transmembrane region" description="Helical" evidence="9">
    <location>
        <begin position="340"/>
        <end position="366"/>
    </location>
</feature>
<dbReference type="InterPro" id="IPR020846">
    <property type="entry name" value="MFS_dom"/>
</dbReference>